<evidence type="ECO:0000256" key="2">
    <source>
        <dbReference type="ARBA" id="ARBA00006991"/>
    </source>
</evidence>
<reference evidence="14" key="1">
    <citation type="submission" date="2025-08" db="UniProtKB">
        <authorList>
            <consortium name="Ensembl"/>
        </authorList>
    </citation>
    <scope>IDENTIFICATION</scope>
</reference>
<dbReference type="GO" id="GO:0000981">
    <property type="term" value="F:DNA-binding transcription factor activity, RNA polymerase II-specific"/>
    <property type="evidence" value="ECO:0007669"/>
    <property type="project" value="TreeGrafter"/>
</dbReference>
<evidence type="ECO:0000256" key="8">
    <source>
        <dbReference type="ARBA" id="ARBA00023163"/>
    </source>
</evidence>
<keyword evidence="9" id="KW-0539">Nucleus</keyword>
<evidence type="ECO:0000256" key="7">
    <source>
        <dbReference type="ARBA" id="ARBA00023015"/>
    </source>
</evidence>
<keyword evidence="8" id="KW-0804">Transcription</keyword>
<feature type="domain" description="C2H2-type" evidence="12">
    <location>
        <begin position="318"/>
        <end position="345"/>
    </location>
</feature>
<dbReference type="SMART" id="SM00355">
    <property type="entry name" value="ZnF_C2H2"/>
    <property type="match status" value="4"/>
</dbReference>
<sequence>MAALVLPTTAASSPFPASRQKGHTEGGGLVNELLTSWLQGLVTFEDVAVEFTQEEWALLDPAQRTLYRNVMLENFWNLSSSLGNQVDKPSLISQLEQEDKLMTEERGIVPGPRPDVETPLKASGLASKQQSRNMKMVRLTWVVSEGPIAVFSSSLNQQETNHLGAKLSKCIQCFKVLSSKSSLMRHKRIHTEKNPMTAVSVGNPTGLDVTLLFIRESTMGRSPMNAVTVEKPSLIPHPLECTGEFTLEKNPTNVTSFLYEVISLHNRIHTGEKPYECHNCGKTTHTKKPYKYNVCGISFTHRFSLTVHRRVHNGEKPYKCNYCGKAFNVLSSVKKHMRTHTGEKPHECNHCGKSFATNYNLSLHKRICNRQL</sequence>
<dbReference type="InterPro" id="IPR036051">
    <property type="entry name" value="KRAB_dom_sf"/>
</dbReference>
<evidence type="ECO:0000256" key="10">
    <source>
        <dbReference type="PROSITE-ProRule" id="PRU00042"/>
    </source>
</evidence>
<evidence type="ECO:0000259" key="12">
    <source>
        <dbReference type="PROSITE" id="PS50157"/>
    </source>
</evidence>
<name>A0A2K5DQP8_AOTNA</name>
<keyword evidence="15" id="KW-1185">Reference proteome</keyword>
<keyword evidence="4" id="KW-0677">Repeat</keyword>
<evidence type="ECO:0000256" key="1">
    <source>
        <dbReference type="ARBA" id="ARBA00004123"/>
    </source>
</evidence>
<organism evidence="14 15">
    <name type="scientific">Aotus nancymaae</name>
    <name type="common">Ma's night monkey</name>
    <dbReference type="NCBI Taxonomy" id="37293"/>
    <lineage>
        <taxon>Eukaryota</taxon>
        <taxon>Metazoa</taxon>
        <taxon>Chordata</taxon>
        <taxon>Craniata</taxon>
        <taxon>Vertebrata</taxon>
        <taxon>Euteleostomi</taxon>
        <taxon>Mammalia</taxon>
        <taxon>Eutheria</taxon>
        <taxon>Euarchontoglires</taxon>
        <taxon>Primates</taxon>
        <taxon>Haplorrhini</taxon>
        <taxon>Platyrrhini</taxon>
        <taxon>Aotidae</taxon>
        <taxon>Aotus</taxon>
    </lineage>
</organism>
<dbReference type="GO" id="GO:0000977">
    <property type="term" value="F:RNA polymerase II transcription regulatory region sequence-specific DNA binding"/>
    <property type="evidence" value="ECO:0007669"/>
    <property type="project" value="TreeGrafter"/>
</dbReference>
<dbReference type="Proteomes" id="UP000233020">
    <property type="component" value="Unplaced"/>
</dbReference>
<evidence type="ECO:0000259" key="13">
    <source>
        <dbReference type="PROSITE" id="PS50805"/>
    </source>
</evidence>
<dbReference type="PANTHER" id="PTHR24381">
    <property type="entry name" value="ZINC FINGER PROTEIN"/>
    <property type="match status" value="1"/>
</dbReference>
<evidence type="ECO:0000256" key="3">
    <source>
        <dbReference type="ARBA" id="ARBA00022723"/>
    </source>
</evidence>
<proteinExistence type="inferred from homology"/>
<dbReference type="GO" id="GO:0008270">
    <property type="term" value="F:zinc ion binding"/>
    <property type="evidence" value="ECO:0007669"/>
    <property type="project" value="UniProtKB-KW"/>
</dbReference>
<dbReference type="PROSITE" id="PS00028">
    <property type="entry name" value="ZINC_FINGER_C2H2_1"/>
    <property type="match status" value="2"/>
</dbReference>
<dbReference type="InterPro" id="IPR013087">
    <property type="entry name" value="Znf_C2H2_type"/>
</dbReference>
<dbReference type="PROSITE" id="PS50157">
    <property type="entry name" value="ZINC_FINGER_C2H2_2"/>
    <property type="match status" value="4"/>
</dbReference>
<dbReference type="InterPro" id="IPR001909">
    <property type="entry name" value="KRAB"/>
</dbReference>
<feature type="region of interest" description="Disordered" evidence="11">
    <location>
        <begin position="106"/>
        <end position="129"/>
    </location>
</feature>
<dbReference type="AlphaFoldDB" id="A0A2K5DQP8"/>
<dbReference type="PANTHER" id="PTHR24381:SF145">
    <property type="entry name" value="ZINC FINGER PROTEIN 557"/>
    <property type="match status" value="1"/>
</dbReference>
<keyword evidence="6" id="KW-0862">Zinc</keyword>
<evidence type="ECO:0000256" key="5">
    <source>
        <dbReference type="ARBA" id="ARBA00022771"/>
    </source>
</evidence>
<comment type="similarity">
    <text evidence="2">Belongs to the krueppel C2H2-type zinc-finger protein family.</text>
</comment>
<dbReference type="GO" id="GO:0005634">
    <property type="term" value="C:nucleus"/>
    <property type="evidence" value="ECO:0007669"/>
    <property type="project" value="UniProtKB-SubCell"/>
</dbReference>
<dbReference type="FunFam" id="3.30.160.60:FF:001498">
    <property type="entry name" value="Zinc finger protein 404"/>
    <property type="match status" value="1"/>
</dbReference>
<feature type="region of interest" description="Disordered" evidence="11">
    <location>
        <begin position="1"/>
        <end position="24"/>
    </location>
</feature>
<dbReference type="CDD" id="cd07765">
    <property type="entry name" value="KRAB_A-box"/>
    <property type="match status" value="1"/>
</dbReference>
<evidence type="ECO:0000256" key="4">
    <source>
        <dbReference type="ARBA" id="ARBA00022737"/>
    </source>
</evidence>
<evidence type="ECO:0000256" key="6">
    <source>
        <dbReference type="ARBA" id="ARBA00022833"/>
    </source>
</evidence>
<dbReference type="PROSITE" id="PS50805">
    <property type="entry name" value="KRAB"/>
    <property type="match status" value="1"/>
</dbReference>
<evidence type="ECO:0000313" key="14">
    <source>
        <dbReference type="Ensembl" id="ENSANAP00000023290.1"/>
    </source>
</evidence>
<dbReference type="Gene3D" id="6.10.140.140">
    <property type="match status" value="1"/>
</dbReference>
<dbReference type="Gene3D" id="3.30.160.60">
    <property type="entry name" value="Classic Zinc Finger"/>
    <property type="match status" value="5"/>
</dbReference>
<gene>
    <name evidence="14" type="primary">ZNF557</name>
</gene>
<dbReference type="FunFam" id="3.30.160.60:FF:000156">
    <property type="entry name" value="Zinc finger protein 568"/>
    <property type="match status" value="1"/>
</dbReference>
<dbReference type="SUPFAM" id="SSF57667">
    <property type="entry name" value="beta-beta-alpha zinc fingers"/>
    <property type="match status" value="4"/>
</dbReference>
<dbReference type="Pfam" id="PF01352">
    <property type="entry name" value="KRAB"/>
    <property type="match status" value="1"/>
</dbReference>
<dbReference type="STRING" id="37293.ENSANAP00000023290"/>
<dbReference type="Pfam" id="PF00096">
    <property type="entry name" value="zf-C2H2"/>
    <property type="match status" value="3"/>
</dbReference>
<evidence type="ECO:0000256" key="11">
    <source>
        <dbReference type="SAM" id="MobiDB-lite"/>
    </source>
</evidence>
<keyword evidence="3" id="KW-0479">Metal-binding</keyword>
<dbReference type="Ensembl" id="ENSANAT00000041197.1">
    <property type="protein sequence ID" value="ENSANAP00000023290.1"/>
    <property type="gene ID" value="ENSANAG00000029396.1"/>
</dbReference>
<protein>
    <submittedName>
        <fullName evidence="14">Zinc finger protein 557</fullName>
    </submittedName>
</protein>
<comment type="subcellular location">
    <subcellularLocation>
        <location evidence="1">Nucleus</location>
    </subcellularLocation>
</comment>
<feature type="domain" description="KRAB" evidence="13">
    <location>
        <begin position="42"/>
        <end position="114"/>
    </location>
</feature>
<dbReference type="FunFam" id="3.30.160.60:FF:000688">
    <property type="entry name" value="zinc finger protein 197 isoform X1"/>
    <property type="match status" value="1"/>
</dbReference>
<keyword evidence="5 10" id="KW-0863">Zinc-finger</keyword>
<dbReference type="SUPFAM" id="SSF109640">
    <property type="entry name" value="KRAB domain (Kruppel-associated box)"/>
    <property type="match status" value="1"/>
</dbReference>
<reference evidence="14" key="2">
    <citation type="submission" date="2025-09" db="UniProtKB">
        <authorList>
            <consortium name="Ensembl"/>
        </authorList>
    </citation>
    <scope>IDENTIFICATION</scope>
</reference>
<dbReference type="GeneTree" id="ENSGT00940000160844"/>
<evidence type="ECO:0000256" key="9">
    <source>
        <dbReference type="ARBA" id="ARBA00023242"/>
    </source>
</evidence>
<feature type="domain" description="C2H2-type" evidence="12">
    <location>
        <begin position="346"/>
        <end position="367"/>
    </location>
</feature>
<accession>A0A2K5DQP8</accession>
<keyword evidence="7" id="KW-0805">Transcription regulation</keyword>
<feature type="domain" description="C2H2-type" evidence="12">
    <location>
        <begin position="168"/>
        <end position="195"/>
    </location>
</feature>
<dbReference type="InterPro" id="IPR036236">
    <property type="entry name" value="Znf_C2H2_sf"/>
</dbReference>
<dbReference type="SMART" id="SM00349">
    <property type="entry name" value="KRAB"/>
    <property type="match status" value="1"/>
</dbReference>
<evidence type="ECO:0000313" key="15">
    <source>
        <dbReference type="Proteomes" id="UP000233020"/>
    </source>
</evidence>
<feature type="domain" description="C2H2-type" evidence="12">
    <location>
        <begin position="290"/>
        <end position="317"/>
    </location>
</feature>